<accession>A0ABS2K276</accession>
<dbReference type="PANTHER" id="PTHR45726:SF3">
    <property type="entry name" value="LEUKOTRIENE A-4 HYDROLASE"/>
    <property type="match status" value="1"/>
</dbReference>
<evidence type="ECO:0000313" key="4">
    <source>
        <dbReference type="Proteomes" id="UP001430149"/>
    </source>
</evidence>
<dbReference type="CDD" id="cd09604">
    <property type="entry name" value="M1_APN_like"/>
    <property type="match status" value="1"/>
</dbReference>
<dbReference type="PANTHER" id="PTHR45726">
    <property type="entry name" value="LEUKOTRIENE A-4 HYDROLASE"/>
    <property type="match status" value="1"/>
</dbReference>
<gene>
    <name evidence="3" type="ORF">ISP19_08020</name>
</gene>
<comment type="caution">
    <text evidence="3">The sequence shown here is derived from an EMBL/GenBank/DDBJ whole genome shotgun (WGS) entry which is preliminary data.</text>
</comment>
<dbReference type="Proteomes" id="UP001430149">
    <property type="component" value="Unassembled WGS sequence"/>
</dbReference>
<organism evidence="3 4">
    <name type="scientific">Dyella flava</name>
    <dbReference type="NCBI Taxonomy" id="1920170"/>
    <lineage>
        <taxon>Bacteria</taxon>
        <taxon>Pseudomonadati</taxon>
        <taxon>Pseudomonadota</taxon>
        <taxon>Gammaproteobacteria</taxon>
        <taxon>Lysobacterales</taxon>
        <taxon>Rhodanobacteraceae</taxon>
        <taxon>Dyella</taxon>
    </lineage>
</organism>
<proteinExistence type="predicted"/>
<reference evidence="3" key="1">
    <citation type="submission" date="2020-10" db="EMBL/GenBank/DDBJ databases">
        <title>Phylogeny of dyella-like bacteria.</title>
        <authorList>
            <person name="Fu J."/>
        </authorList>
    </citation>
    <scope>NUCLEOTIDE SEQUENCE</scope>
    <source>
        <strain evidence="3">DHOC52</strain>
    </source>
</reference>
<name>A0ABS2K276_9GAMM</name>
<keyword evidence="1" id="KW-0732">Signal</keyword>
<feature type="signal peptide" evidence="1">
    <location>
        <begin position="1"/>
        <end position="24"/>
    </location>
</feature>
<dbReference type="RefSeq" id="WP_204680852.1">
    <property type="nucleotide sequence ID" value="NZ_BSNR01000010.1"/>
</dbReference>
<feature type="chain" id="PRO_5045756059" evidence="1">
    <location>
        <begin position="25"/>
        <end position="660"/>
    </location>
</feature>
<dbReference type="SUPFAM" id="SSF55486">
    <property type="entry name" value="Metalloproteases ('zincins'), catalytic domain"/>
    <property type="match status" value="1"/>
</dbReference>
<sequence>MKTFPMLCGAVLSALCLSASMVSATDAPQAGYNPFETFAPFVYPQPATAYRSASGKPGPLFWQNRADYQIKATLDPDTRKLTADEVITYANHSPDDLDVLWLQVEQNRYLKDARGAFGAGHFPKEFTDGEHIASVAVEGADGKLQKAGWVISDTRMQISLPQPLKARDGKVRVHISYSYTVPGEFGGRTDVNPTKNGDIFEIAQWYPRMCVYDDLRGWNTDPYLNNEFYLEYGDYDYSVTVPWNMIVVGAGELLNPQDVLTKTEMQRLDQARHSDTTVMIRSADEVNDPNSRPKQSGTLTWHFRIQNSRDAVFGASKAYIWDAARINLPNGKTALAESAYPVESAGNGAWGRATEYVKASTEYFSRQWYPYPYPVAINEAGSAGGMEYPSITFDSKEAKGSDLHALIAHEIGHTWFPMIVGTDERRNAWMDEGFNTFIDVYEADNFNHGEYAPKRDPEYAPGHGNPADEIVKVLTDPDAPPLLTRADEIQEKYRHPVTYFKSAYGLILLREQIIGPERFDPAFRKYIQTWAYKHPSPSDFFRFMESETGEDLSWFWRGWYEYNWKLDLAVQNVTASDGDWRKGAEVTVANLDKLVMPSTLEVVYTDGSKQDVRVPVETWMQHRSFVIHVDGNKPVKSATIDPQHVIPDVDRSNNTFTVKS</sequence>
<dbReference type="InterPro" id="IPR034015">
    <property type="entry name" value="M1_LTA4H"/>
</dbReference>
<dbReference type="EMBL" id="JADIKE010000032">
    <property type="protein sequence ID" value="MBM7125327.1"/>
    <property type="molecule type" value="Genomic_DNA"/>
</dbReference>
<dbReference type="InterPro" id="IPR027268">
    <property type="entry name" value="Peptidase_M4/M1_CTD_sf"/>
</dbReference>
<dbReference type="Pfam" id="PF01433">
    <property type="entry name" value="Peptidase_M1"/>
    <property type="match status" value="1"/>
</dbReference>
<evidence type="ECO:0000313" key="3">
    <source>
        <dbReference type="EMBL" id="MBM7125327.1"/>
    </source>
</evidence>
<keyword evidence="4" id="KW-1185">Reference proteome</keyword>
<protein>
    <submittedName>
        <fullName evidence="3">M1 family metallopeptidase</fullName>
    </submittedName>
</protein>
<evidence type="ECO:0000259" key="2">
    <source>
        <dbReference type="Pfam" id="PF01433"/>
    </source>
</evidence>
<feature type="domain" description="Peptidase M1 membrane alanine aminopeptidase" evidence="2">
    <location>
        <begin position="379"/>
        <end position="559"/>
    </location>
</feature>
<evidence type="ECO:0000256" key="1">
    <source>
        <dbReference type="SAM" id="SignalP"/>
    </source>
</evidence>
<dbReference type="Gene3D" id="1.10.390.10">
    <property type="entry name" value="Neutral Protease Domain 2"/>
    <property type="match status" value="1"/>
</dbReference>
<dbReference type="InterPro" id="IPR014782">
    <property type="entry name" value="Peptidase_M1_dom"/>
</dbReference>